<evidence type="ECO:0000256" key="1">
    <source>
        <dbReference type="ARBA" id="ARBA00008560"/>
    </source>
</evidence>
<keyword evidence="2 5" id="KW-0689">Ribosomal protein</keyword>
<dbReference type="AlphaFoldDB" id="A0A4R5NIJ7"/>
<evidence type="ECO:0000256" key="3">
    <source>
        <dbReference type="ARBA" id="ARBA00023274"/>
    </source>
</evidence>
<dbReference type="STRING" id="1122149.FD44_GL001010"/>
<dbReference type="PANTHER" id="PTHR35534">
    <property type="entry name" value="50S RIBOSOMAL PROTEIN L32"/>
    <property type="match status" value="1"/>
</dbReference>
<feature type="compositionally biased region" description="Basic residues" evidence="6">
    <location>
        <begin position="7"/>
        <end position="19"/>
    </location>
</feature>
<name>A0A4R5NIJ7_9LACO</name>
<dbReference type="HAMAP" id="MF_00340">
    <property type="entry name" value="Ribosomal_bL32"/>
    <property type="match status" value="1"/>
</dbReference>
<dbReference type="Pfam" id="PF01783">
    <property type="entry name" value="Ribosomal_L32p"/>
    <property type="match status" value="1"/>
</dbReference>
<dbReference type="GO" id="GO:0015934">
    <property type="term" value="C:large ribosomal subunit"/>
    <property type="evidence" value="ECO:0007669"/>
    <property type="project" value="InterPro"/>
</dbReference>
<evidence type="ECO:0000313" key="7">
    <source>
        <dbReference type="EMBL" id="TDG74395.1"/>
    </source>
</evidence>
<dbReference type="InterPro" id="IPR044957">
    <property type="entry name" value="Ribosomal_bL32_bact"/>
</dbReference>
<evidence type="ECO:0000256" key="6">
    <source>
        <dbReference type="SAM" id="MobiDB-lite"/>
    </source>
</evidence>
<evidence type="ECO:0000256" key="5">
    <source>
        <dbReference type="HAMAP-Rule" id="MF_00340"/>
    </source>
</evidence>
<dbReference type="InterPro" id="IPR002677">
    <property type="entry name" value="Ribosomal_bL32"/>
</dbReference>
<comment type="caution">
    <text evidence="7">The sequence shown here is derived from an EMBL/GenBank/DDBJ whole genome shotgun (WGS) entry which is preliminary data.</text>
</comment>
<evidence type="ECO:0000313" key="8">
    <source>
        <dbReference type="Proteomes" id="UP000294854"/>
    </source>
</evidence>
<dbReference type="SUPFAM" id="SSF57829">
    <property type="entry name" value="Zn-binding ribosomal proteins"/>
    <property type="match status" value="1"/>
</dbReference>
<dbReference type="EMBL" id="PUFO01000076">
    <property type="protein sequence ID" value="TDG74395.1"/>
    <property type="molecule type" value="Genomic_DNA"/>
</dbReference>
<dbReference type="RefSeq" id="WP_010619053.1">
    <property type="nucleotide sequence ID" value="NZ_CP042371.1"/>
</dbReference>
<organism evidence="7 8">
    <name type="scientific">Secundilactobacillus malefermentans</name>
    <dbReference type="NCBI Taxonomy" id="176292"/>
    <lineage>
        <taxon>Bacteria</taxon>
        <taxon>Bacillati</taxon>
        <taxon>Bacillota</taxon>
        <taxon>Bacilli</taxon>
        <taxon>Lactobacillales</taxon>
        <taxon>Lactobacillaceae</taxon>
        <taxon>Secundilactobacillus</taxon>
    </lineage>
</organism>
<dbReference type="GO" id="GO:0006412">
    <property type="term" value="P:translation"/>
    <property type="evidence" value="ECO:0007669"/>
    <property type="project" value="UniProtKB-UniRule"/>
</dbReference>
<dbReference type="PANTHER" id="PTHR35534:SF1">
    <property type="entry name" value="LARGE RIBOSOMAL SUBUNIT PROTEIN BL32"/>
    <property type="match status" value="1"/>
</dbReference>
<comment type="similarity">
    <text evidence="1 5">Belongs to the bacterial ribosomal protein bL32 family.</text>
</comment>
<proteinExistence type="inferred from homology"/>
<reference evidence="7 8" key="1">
    <citation type="journal article" date="2019" name="Appl. Microbiol. Biotechnol.">
        <title>Uncovering carbohydrate metabolism through a genotype-phenotype association study of 56 lactic acid bacteria genomes.</title>
        <authorList>
            <person name="Buron-Moles G."/>
            <person name="Chailyan A."/>
            <person name="Dolejs I."/>
            <person name="Forster J."/>
            <person name="Miks M.H."/>
        </authorList>
    </citation>
    <scope>NUCLEOTIDE SEQUENCE [LARGE SCALE GENOMIC DNA]</scope>
    <source>
        <strain evidence="7 8">ATCC 49373</strain>
    </source>
</reference>
<dbReference type="InterPro" id="IPR011332">
    <property type="entry name" value="Ribosomal_zn-bd"/>
</dbReference>
<dbReference type="GO" id="GO:0003735">
    <property type="term" value="F:structural constituent of ribosome"/>
    <property type="evidence" value="ECO:0007669"/>
    <property type="project" value="InterPro"/>
</dbReference>
<protein>
    <recommendedName>
        <fullName evidence="4 5">Large ribosomal subunit protein bL32</fullName>
    </recommendedName>
</protein>
<gene>
    <name evidence="5" type="primary">rpmF</name>
    <name evidence="7" type="ORF">C5L31_000042</name>
</gene>
<dbReference type="OrthoDB" id="9812874at2"/>
<feature type="region of interest" description="Disordered" evidence="6">
    <location>
        <begin position="1"/>
        <end position="54"/>
    </location>
</feature>
<keyword evidence="8" id="KW-1185">Reference proteome</keyword>
<dbReference type="Proteomes" id="UP000294854">
    <property type="component" value="Unassembled WGS sequence"/>
</dbReference>
<keyword evidence="3 5" id="KW-0687">Ribonucleoprotein</keyword>
<dbReference type="NCBIfam" id="TIGR01031">
    <property type="entry name" value="rpmF_bact"/>
    <property type="match status" value="1"/>
</dbReference>
<evidence type="ECO:0000256" key="2">
    <source>
        <dbReference type="ARBA" id="ARBA00022980"/>
    </source>
</evidence>
<evidence type="ECO:0000256" key="4">
    <source>
        <dbReference type="ARBA" id="ARBA00035178"/>
    </source>
</evidence>
<sequence length="54" mass="6083">MAVPARRTSKTKKNQRRSPKKLDQPNVSVDSKTGDAHMSHRVSLDGYYNGKKVI</sequence>
<accession>A0A4R5NIJ7</accession>